<dbReference type="InterPro" id="IPR001304">
    <property type="entry name" value="C-type_lectin-like"/>
</dbReference>
<feature type="signal peptide" evidence="3">
    <location>
        <begin position="1"/>
        <end position="15"/>
    </location>
</feature>
<dbReference type="SUPFAM" id="SSF56436">
    <property type="entry name" value="C-type lectin-like"/>
    <property type="match status" value="1"/>
</dbReference>
<dbReference type="Pfam" id="PF00059">
    <property type="entry name" value="Lectin_C"/>
    <property type="match status" value="1"/>
</dbReference>
<keyword evidence="6" id="KW-1185">Reference proteome</keyword>
<dbReference type="SMART" id="SM00034">
    <property type="entry name" value="CLECT"/>
    <property type="match status" value="1"/>
</dbReference>
<dbReference type="Proteomes" id="UP001381693">
    <property type="component" value="Unassembled WGS sequence"/>
</dbReference>
<feature type="chain" id="PRO_5043000670" evidence="3">
    <location>
        <begin position="16"/>
        <end position="172"/>
    </location>
</feature>
<feature type="region of interest" description="Disordered" evidence="2">
    <location>
        <begin position="19"/>
        <end position="38"/>
    </location>
</feature>
<organism evidence="5 6">
    <name type="scientific">Halocaridina rubra</name>
    <name type="common">Hawaiian red shrimp</name>
    <dbReference type="NCBI Taxonomy" id="373956"/>
    <lineage>
        <taxon>Eukaryota</taxon>
        <taxon>Metazoa</taxon>
        <taxon>Ecdysozoa</taxon>
        <taxon>Arthropoda</taxon>
        <taxon>Crustacea</taxon>
        <taxon>Multicrustacea</taxon>
        <taxon>Malacostraca</taxon>
        <taxon>Eumalacostraca</taxon>
        <taxon>Eucarida</taxon>
        <taxon>Decapoda</taxon>
        <taxon>Pleocyemata</taxon>
        <taxon>Caridea</taxon>
        <taxon>Atyoidea</taxon>
        <taxon>Atyidae</taxon>
        <taxon>Halocaridina</taxon>
    </lineage>
</organism>
<dbReference type="PANTHER" id="PTHR21407">
    <property type="entry name" value="RE43931P-RELATED"/>
    <property type="match status" value="1"/>
</dbReference>
<feature type="domain" description="C-type lectin" evidence="4">
    <location>
        <begin position="38"/>
        <end position="169"/>
    </location>
</feature>
<dbReference type="InterPro" id="IPR016187">
    <property type="entry name" value="CTDL_fold"/>
</dbReference>
<sequence>MKYLLLLGLVVVGVASPQNRRSKSSSRSRSSGDVDGTNNGSEYHYSWVHDGGKERTHDSAVSYCNRLGGGWVPISIETSGENSFVTRVISQHKLDYIWTGGVKSGSNWRWLNGGSFRGLGWSPNGGFKRPQPDNREGDENCLAVLNNFYKDGIKWHDVACHHPKPIICERTA</sequence>
<proteinExistence type="predicted"/>
<evidence type="ECO:0000256" key="1">
    <source>
        <dbReference type="ARBA" id="ARBA00023157"/>
    </source>
</evidence>
<gene>
    <name evidence="5" type="primary">CTLGA1_1</name>
    <name evidence="5" type="ORF">SK128_004260</name>
</gene>
<dbReference type="AlphaFoldDB" id="A0AAN8WTR0"/>
<keyword evidence="1" id="KW-1015">Disulfide bond</keyword>
<protein>
    <submittedName>
        <fullName evidence="5">Lectin C-type domain</fullName>
    </submittedName>
</protein>
<comment type="caution">
    <text evidence="5">The sequence shown here is derived from an EMBL/GenBank/DDBJ whole genome shotgun (WGS) entry which is preliminary data.</text>
</comment>
<reference evidence="5 6" key="1">
    <citation type="submission" date="2023-11" db="EMBL/GenBank/DDBJ databases">
        <title>Halocaridina rubra genome assembly.</title>
        <authorList>
            <person name="Smith C."/>
        </authorList>
    </citation>
    <scope>NUCLEOTIDE SEQUENCE [LARGE SCALE GENOMIC DNA]</scope>
    <source>
        <strain evidence="5">EP-1</strain>
        <tissue evidence="5">Whole</tissue>
    </source>
</reference>
<dbReference type="CDD" id="cd00037">
    <property type="entry name" value="CLECT"/>
    <property type="match status" value="1"/>
</dbReference>
<keyword evidence="3" id="KW-0732">Signal</keyword>
<dbReference type="PROSITE" id="PS00615">
    <property type="entry name" value="C_TYPE_LECTIN_1"/>
    <property type="match status" value="1"/>
</dbReference>
<dbReference type="PROSITE" id="PS50041">
    <property type="entry name" value="C_TYPE_LECTIN_2"/>
    <property type="match status" value="1"/>
</dbReference>
<evidence type="ECO:0000259" key="4">
    <source>
        <dbReference type="PROSITE" id="PS50041"/>
    </source>
</evidence>
<name>A0AAN8WTR0_HALRR</name>
<evidence type="ECO:0000256" key="2">
    <source>
        <dbReference type="SAM" id="MobiDB-lite"/>
    </source>
</evidence>
<evidence type="ECO:0000256" key="3">
    <source>
        <dbReference type="SAM" id="SignalP"/>
    </source>
</evidence>
<evidence type="ECO:0000313" key="5">
    <source>
        <dbReference type="EMBL" id="KAK7072150.1"/>
    </source>
</evidence>
<dbReference type="EMBL" id="JAXCGZ010013645">
    <property type="protein sequence ID" value="KAK7072150.1"/>
    <property type="molecule type" value="Genomic_DNA"/>
</dbReference>
<evidence type="ECO:0000313" key="6">
    <source>
        <dbReference type="Proteomes" id="UP001381693"/>
    </source>
</evidence>
<dbReference type="InterPro" id="IPR016186">
    <property type="entry name" value="C-type_lectin-like/link_sf"/>
</dbReference>
<dbReference type="InterPro" id="IPR018378">
    <property type="entry name" value="C-type_lectin_CS"/>
</dbReference>
<dbReference type="Gene3D" id="3.10.100.10">
    <property type="entry name" value="Mannose-Binding Protein A, subunit A"/>
    <property type="match status" value="1"/>
</dbReference>
<accession>A0AAN8WTR0</accession>
<dbReference type="PANTHER" id="PTHR21407:SF1">
    <property type="entry name" value="RE43931P"/>
    <property type="match status" value="1"/>
</dbReference>